<gene>
    <name evidence="2" type="ORF">APZ42_007884</name>
</gene>
<comment type="caution">
    <text evidence="2">The sequence shown here is derived from an EMBL/GenBank/DDBJ whole genome shotgun (WGS) entry which is preliminary data.</text>
</comment>
<dbReference type="OrthoDB" id="6516797at2759"/>
<evidence type="ECO:0000313" key="3">
    <source>
        <dbReference type="Proteomes" id="UP000076858"/>
    </source>
</evidence>
<feature type="non-terminal residue" evidence="2">
    <location>
        <position position="1"/>
    </location>
</feature>
<feature type="domain" description="Retrovirus-related Pol polyprotein from transposon TNT 1-94-like beta-barrel" evidence="1">
    <location>
        <begin position="19"/>
        <end position="69"/>
    </location>
</feature>
<evidence type="ECO:0000313" key="2">
    <source>
        <dbReference type="EMBL" id="KZR97318.1"/>
    </source>
</evidence>
<dbReference type="Pfam" id="PF22936">
    <property type="entry name" value="Pol_BBD"/>
    <property type="match status" value="1"/>
</dbReference>
<dbReference type="AlphaFoldDB" id="A0A164F0X0"/>
<feature type="non-terminal residue" evidence="2">
    <location>
        <position position="128"/>
    </location>
</feature>
<reference evidence="2 3" key="1">
    <citation type="submission" date="2016-03" db="EMBL/GenBank/DDBJ databases">
        <title>EvidentialGene: Evidence-directed Construction of Genes on Genomes.</title>
        <authorList>
            <person name="Gilbert D.G."/>
            <person name="Choi J.-H."/>
            <person name="Mockaitis K."/>
            <person name="Colbourne J."/>
            <person name="Pfrender M."/>
        </authorList>
    </citation>
    <scope>NUCLEOTIDE SEQUENCE [LARGE SCALE GENOMIC DNA]</scope>
    <source>
        <strain evidence="2 3">Xinb3</strain>
        <tissue evidence="2">Complete organism</tissue>
    </source>
</reference>
<name>A0A164F0X0_9CRUS</name>
<sequence length="128" mass="13824">LLKNLRTFPLGSRWIGGIGQTKVDVLGEGDMDVLTSVNGLTKSRTIHGLLYAPNIGINLISVGAITNNGADIHFTGSQALVVRNGAIEMTAERVGRTLYLLNISVMTNDVASIARPIESSIQEWHQRL</sequence>
<organism evidence="2 3">
    <name type="scientific">Daphnia magna</name>
    <dbReference type="NCBI Taxonomy" id="35525"/>
    <lineage>
        <taxon>Eukaryota</taxon>
        <taxon>Metazoa</taxon>
        <taxon>Ecdysozoa</taxon>
        <taxon>Arthropoda</taxon>
        <taxon>Crustacea</taxon>
        <taxon>Branchiopoda</taxon>
        <taxon>Diplostraca</taxon>
        <taxon>Cladocera</taxon>
        <taxon>Anomopoda</taxon>
        <taxon>Daphniidae</taxon>
        <taxon>Daphnia</taxon>
    </lineage>
</organism>
<evidence type="ECO:0000259" key="1">
    <source>
        <dbReference type="Pfam" id="PF22936"/>
    </source>
</evidence>
<dbReference type="EMBL" id="LRGB01021878">
    <property type="protein sequence ID" value="KZR97318.1"/>
    <property type="molecule type" value="Genomic_DNA"/>
</dbReference>
<dbReference type="InterPro" id="IPR054722">
    <property type="entry name" value="PolX-like_BBD"/>
</dbReference>
<accession>A0A164F0X0</accession>
<protein>
    <recommendedName>
        <fullName evidence="1">Retrovirus-related Pol polyprotein from transposon TNT 1-94-like beta-barrel domain-containing protein</fullName>
    </recommendedName>
</protein>
<proteinExistence type="predicted"/>
<keyword evidence="3" id="KW-1185">Reference proteome</keyword>
<dbReference type="Proteomes" id="UP000076858">
    <property type="component" value="Unassembled WGS sequence"/>
</dbReference>